<feature type="domain" description="Fe/B12 periplasmic-binding" evidence="6">
    <location>
        <begin position="62"/>
        <end position="347"/>
    </location>
</feature>
<evidence type="ECO:0000313" key="8">
    <source>
        <dbReference type="Proteomes" id="UP001259347"/>
    </source>
</evidence>
<evidence type="ECO:0000256" key="5">
    <source>
        <dbReference type="SAM" id="SignalP"/>
    </source>
</evidence>
<comment type="subcellular location">
    <subcellularLocation>
        <location evidence="1">Cell envelope</location>
    </subcellularLocation>
</comment>
<dbReference type="EMBL" id="JAVDUM010000010">
    <property type="protein sequence ID" value="MDR6867770.1"/>
    <property type="molecule type" value="Genomic_DNA"/>
</dbReference>
<evidence type="ECO:0000259" key="6">
    <source>
        <dbReference type="PROSITE" id="PS50983"/>
    </source>
</evidence>
<keyword evidence="4 5" id="KW-0732">Signal</keyword>
<dbReference type="PANTHER" id="PTHR30532">
    <property type="entry name" value="IRON III DICITRATE-BINDING PERIPLASMIC PROTEIN"/>
    <property type="match status" value="1"/>
</dbReference>
<name>A0ABU1SDT4_9MICO</name>
<proteinExistence type="inferred from homology"/>
<dbReference type="PROSITE" id="PS51257">
    <property type="entry name" value="PROKAR_LIPOPROTEIN"/>
    <property type="match status" value="1"/>
</dbReference>
<evidence type="ECO:0000256" key="2">
    <source>
        <dbReference type="ARBA" id="ARBA00008814"/>
    </source>
</evidence>
<keyword evidence="3" id="KW-0813">Transport</keyword>
<accession>A0ABU1SDT4</accession>
<feature type="signal peptide" evidence="5">
    <location>
        <begin position="1"/>
        <end position="25"/>
    </location>
</feature>
<dbReference type="Gene3D" id="3.40.50.1980">
    <property type="entry name" value="Nitrogenase molybdenum iron protein domain"/>
    <property type="match status" value="2"/>
</dbReference>
<organism evidence="7 8">
    <name type="scientific">Microbacterium resistens</name>
    <dbReference type="NCBI Taxonomy" id="156977"/>
    <lineage>
        <taxon>Bacteria</taxon>
        <taxon>Bacillati</taxon>
        <taxon>Actinomycetota</taxon>
        <taxon>Actinomycetes</taxon>
        <taxon>Micrococcales</taxon>
        <taxon>Microbacteriaceae</taxon>
        <taxon>Microbacterium</taxon>
    </lineage>
</organism>
<protein>
    <submittedName>
        <fullName evidence="7">Iron complex transport system substrate-binding protein</fullName>
    </submittedName>
</protein>
<dbReference type="RefSeq" id="WP_310020901.1">
    <property type="nucleotide sequence ID" value="NZ_JAVDUM010000010.1"/>
</dbReference>
<dbReference type="Pfam" id="PF01497">
    <property type="entry name" value="Peripla_BP_2"/>
    <property type="match status" value="1"/>
</dbReference>
<keyword evidence="8" id="KW-1185">Reference proteome</keyword>
<dbReference type="InterPro" id="IPR002491">
    <property type="entry name" value="ABC_transptr_periplasmic_BD"/>
</dbReference>
<dbReference type="Proteomes" id="UP001259347">
    <property type="component" value="Unassembled WGS sequence"/>
</dbReference>
<evidence type="ECO:0000256" key="3">
    <source>
        <dbReference type="ARBA" id="ARBA00022448"/>
    </source>
</evidence>
<comment type="caution">
    <text evidence="7">The sequence shown here is derived from an EMBL/GenBank/DDBJ whole genome shotgun (WGS) entry which is preliminary data.</text>
</comment>
<evidence type="ECO:0000256" key="4">
    <source>
        <dbReference type="ARBA" id="ARBA00022729"/>
    </source>
</evidence>
<reference evidence="7 8" key="1">
    <citation type="submission" date="2023-07" db="EMBL/GenBank/DDBJ databases">
        <title>Sorghum-associated microbial communities from plants grown in Nebraska, USA.</title>
        <authorList>
            <person name="Schachtman D."/>
        </authorList>
    </citation>
    <scope>NUCLEOTIDE SEQUENCE [LARGE SCALE GENOMIC DNA]</scope>
    <source>
        <strain evidence="7 8">2980</strain>
    </source>
</reference>
<gene>
    <name evidence="7" type="ORF">J2Y69_002378</name>
</gene>
<feature type="chain" id="PRO_5047297282" evidence="5">
    <location>
        <begin position="26"/>
        <end position="353"/>
    </location>
</feature>
<sequence length="353" mass="37095">MPRILRRLASLAAMTALALAATACAGGAPASSAPVASAADGAFPVTVSHVYGKTTIPEQPKRVVTIGWMTQDIVAALGTAPVGVSTSWGGDDEGFTPWFRHQVEEVLHADMPTVLAEGEEPDFEQILSLAPDLILAPHSGVTESQYARLSEIAPTIAFAERPWQSGTWQELTDVVATALGTTDRAAGLIADTQKGIDDAVAAHPGLKGASFVYGVTLSEGATEVGLYVSGDPRVRFLRGFGLVDSPSLESALSGLGPEDFYGAVSLEKLDTVDADVFVAWSSTPEETKATLTNPLFSRWKPIAEGRSYVLEDATMGMATNGPTLLSIPWAIENGFVDDLARAIDGDAVVRPSR</sequence>
<evidence type="ECO:0000313" key="7">
    <source>
        <dbReference type="EMBL" id="MDR6867770.1"/>
    </source>
</evidence>
<dbReference type="SUPFAM" id="SSF53807">
    <property type="entry name" value="Helical backbone' metal receptor"/>
    <property type="match status" value="1"/>
</dbReference>
<dbReference type="CDD" id="cd01146">
    <property type="entry name" value="FhuD"/>
    <property type="match status" value="1"/>
</dbReference>
<comment type="similarity">
    <text evidence="2">Belongs to the bacterial solute-binding protein 8 family.</text>
</comment>
<dbReference type="PROSITE" id="PS50983">
    <property type="entry name" value="FE_B12_PBP"/>
    <property type="match status" value="1"/>
</dbReference>
<dbReference type="InterPro" id="IPR051313">
    <property type="entry name" value="Bact_iron-sidero_bind"/>
</dbReference>
<dbReference type="PANTHER" id="PTHR30532:SF24">
    <property type="entry name" value="FERRIC ENTEROBACTIN-BINDING PERIPLASMIC PROTEIN FEPB"/>
    <property type="match status" value="1"/>
</dbReference>
<evidence type="ECO:0000256" key="1">
    <source>
        <dbReference type="ARBA" id="ARBA00004196"/>
    </source>
</evidence>